<evidence type="ECO:0000313" key="2">
    <source>
        <dbReference type="Proteomes" id="UP000516424"/>
    </source>
</evidence>
<sequence length="48" mass="5292">MTGRSPLRDDRGEFLAKGTIELIGVIAGLTNQTENDCHIFHDGPIERP</sequence>
<keyword evidence="2" id="KW-1185">Reference proteome</keyword>
<evidence type="ECO:0000313" key="1">
    <source>
        <dbReference type="EMBL" id="BCK77704.1"/>
    </source>
</evidence>
<dbReference type="AlphaFoldDB" id="A0AB33IRX3"/>
<gene>
    <name evidence="1" type="ORF">EMQ_P117</name>
</gene>
<proteinExistence type="predicted"/>
<organism evidence="1 2">
    <name type="scientific">Acetobacter aceti NBRC 14818</name>
    <dbReference type="NCBI Taxonomy" id="887700"/>
    <lineage>
        <taxon>Bacteria</taxon>
        <taxon>Pseudomonadati</taxon>
        <taxon>Pseudomonadota</taxon>
        <taxon>Alphaproteobacteria</taxon>
        <taxon>Acetobacterales</taxon>
        <taxon>Acetobacteraceae</taxon>
        <taxon>Acetobacter</taxon>
        <taxon>Acetobacter subgen. Acetobacter</taxon>
    </lineage>
</organism>
<protein>
    <submittedName>
        <fullName evidence="1">Uncharacterized protein</fullName>
    </submittedName>
</protein>
<reference evidence="1 2" key="1">
    <citation type="journal article" date="2011" name="Microbiology">
        <title>Transcriptome response to different carbon sources in Acetobacter aceti.</title>
        <authorList>
            <person name="Sakurai K."/>
            <person name="Arai H."/>
            <person name="Ishii M."/>
            <person name="Igarashi Y."/>
        </authorList>
    </citation>
    <scope>NUCLEOTIDE SEQUENCE [LARGE SCALE GENOMIC DNA]</scope>
    <source>
        <strain evidence="1 2">NBRC 14818</strain>
    </source>
</reference>
<name>A0AB33IRX3_ACEAC</name>
<keyword evidence="1" id="KW-0614">Plasmid</keyword>
<geneLocation type="plasmid" evidence="1 2">
    <name>pAACEN1</name>
</geneLocation>
<dbReference type="EMBL" id="AP023411">
    <property type="protein sequence ID" value="BCK77704.1"/>
    <property type="molecule type" value="Genomic_DNA"/>
</dbReference>
<dbReference type="Proteomes" id="UP000516424">
    <property type="component" value="Plasmid pAACEN1"/>
</dbReference>
<accession>A0AB33IRX3</accession>